<protein>
    <submittedName>
        <fullName evidence="2">Uncharacterized protein</fullName>
    </submittedName>
</protein>
<evidence type="ECO:0000256" key="1">
    <source>
        <dbReference type="SAM" id="MobiDB-lite"/>
    </source>
</evidence>
<sequence length="139" mass="15514">MPAWKNAFVTVSLVNKAVVWLTRGVETEIDANAAHEISRVSNREVVIHQMHARHVPGRRRSVGRRRIVRSTALGWIHLHSFDPQPPTPRARAQLFAEARVERFWAQADLDAIASTSRPGGTGVALDRSAPTHADWVQDS</sequence>
<evidence type="ECO:0000313" key="3">
    <source>
        <dbReference type="Proteomes" id="UP001500957"/>
    </source>
</evidence>
<name>A0ABP3SFN6_9ACTN</name>
<organism evidence="2 3">
    <name type="scientific">Sporichthya brevicatena</name>
    <dbReference type="NCBI Taxonomy" id="171442"/>
    <lineage>
        <taxon>Bacteria</taxon>
        <taxon>Bacillati</taxon>
        <taxon>Actinomycetota</taxon>
        <taxon>Actinomycetes</taxon>
        <taxon>Sporichthyales</taxon>
        <taxon>Sporichthyaceae</taxon>
        <taxon>Sporichthya</taxon>
    </lineage>
</organism>
<comment type="caution">
    <text evidence="2">The sequence shown here is derived from an EMBL/GenBank/DDBJ whole genome shotgun (WGS) entry which is preliminary data.</text>
</comment>
<proteinExistence type="predicted"/>
<dbReference type="Proteomes" id="UP001500957">
    <property type="component" value="Unassembled WGS sequence"/>
</dbReference>
<evidence type="ECO:0000313" key="2">
    <source>
        <dbReference type="EMBL" id="GAA0636676.1"/>
    </source>
</evidence>
<gene>
    <name evidence="2" type="ORF">GCM10009547_46240</name>
</gene>
<accession>A0ABP3SFN6</accession>
<keyword evidence="3" id="KW-1185">Reference proteome</keyword>
<dbReference type="EMBL" id="BAAAHE010000050">
    <property type="protein sequence ID" value="GAA0636676.1"/>
    <property type="molecule type" value="Genomic_DNA"/>
</dbReference>
<reference evidence="3" key="1">
    <citation type="journal article" date="2019" name="Int. J. Syst. Evol. Microbiol.">
        <title>The Global Catalogue of Microorganisms (GCM) 10K type strain sequencing project: providing services to taxonomists for standard genome sequencing and annotation.</title>
        <authorList>
            <consortium name="The Broad Institute Genomics Platform"/>
            <consortium name="The Broad Institute Genome Sequencing Center for Infectious Disease"/>
            <person name="Wu L."/>
            <person name="Ma J."/>
        </authorList>
    </citation>
    <scope>NUCLEOTIDE SEQUENCE [LARGE SCALE GENOMIC DNA]</scope>
    <source>
        <strain evidence="3">JCM 10671</strain>
    </source>
</reference>
<feature type="region of interest" description="Disordered" evidence="1">
    <location>
        <begin position="115"/>
        <end position="139"/>
    </location>
</feature>